<evidence type="ECO:0000313" key="2">
    <source>
        <dbReference type="Proteomes" id="UP000809273"/>
    </source>
</evidence>
<dbReference type="NCBIfam" id="NF038144">
    <property type="entry name" value="PxxKW"/>
    <property type="match status" value="1"/>
</dbReference>
<proteinExistence type="predicted"/>
<organism evidence="1 2">
    <name type="scientific">Candidatus Zymogenus saltonus</name>
    <dbReference type="NCBI Taxonomy" id="2844893"/>
    <lineage>
        <taxon>Bacteria</taxon>
        <taxon>Deltaproteobacteria</taxon>
        <taxon>Candidatus Zymogenia</taxon>
        <taxon>Candidatus Zymogeniales</taxon>
        <taxon>Candidatus Zymogenaceae</taxon>
        <taxon>Candidatus Zymogenus</taxon>
    </lineage>
</organism>
<gene>
    <name evidence="1" type="ORF">JW984_09960</name>
</gene>
<dbReference type="AlphaFoldDB" id="A0A9D8KGR7"/>
<reference evidence="1" key="2">
    <citation type="submission" date="2021-01" db="EMBL/GenBank/DDBJ databases">
        <authorList>
            <person name="Hahn C.R."/>
            <person name="Youssef N.H."/>
            <person name="Elshahed M."/>
        </authorList>
    </citation>
    <scope>NUCLEOTIDE SEQUENCE</scope>
    <source>
        <strain evidence="1">Zod_Metabat.24</strain>
    </source>
</reference>
<dbReference type="InterPro" id="IPR047766">
    <property type="entry name" value="PxxKW_fam"/>
</dbReference>
<protein>
    <submittedName>
        <fullName evidence="1">PxxKW family cysteine-rich protein</fullName>
    </submittedName>
</protein>
<dbReference type="Pfam" id="PF20657">
    <property type="entry name" value="DUF6811"/>
    <property type="match status" value="1"/>
</dbReference>
<evidence type="ECO:0000313" key="1">
    <source>
        <dbReference type="EMBL" id="MBN1573506.1"/>
    </source>
</evidence>
<dbReference type="Proteomes" id="UP000809273">
    <property type="component" value="Unassembled WGS sequence"/>
</dbReference>
<comment type="caution">
    <text evidence="1">The sequence shown here is derived from an EMBL/GenBank/DDBJ whole genome shotgun (WGS) entry which is preliminary data.</text>
</comment>
<dbReference type="EMBL" id="JAFGIX010000051">
    <property type="protein sequence ID" value="MBN1573506.1"/>
    <property type="molecule type" value="Genomic_DNA"/>
</dbReference>
<sequence length="94" mass="10208">MKCKTVKEGIECVFMTKNGCGFNGGICHTIINECEGCDKIVEFPTGKYCSSAADPASKWVRGLCNLATHVKKEEKTEALKLNPLKASKRAVANI</sequence>
<accession>A0A9D8KGR7</accession>
<name>A0A9D8KGR7_9DELT</name>
<reference evidence="1" key="1">
    <citation type="journal article" date="2021" name="Environ. Microbiol.">
        <title>Genomic characterization of three novel Desulfobacterota classes expand the metabolic and phylogenetic diversity of the phylum.</title>
        <authorList>
            <person name="Murphy C.L."/>
            <person name="Biggerstaff J."/>
            <person name="Eichhorn A."/>
            <person name="Ewing E."/>
            <person name="Shahan R."/>
            <person name="Soriano D."/>
            <person name="Stewart S."/>
            <person name="VanMol K."/>
            <person name="Walker R."/>
            <person name="Walters P."/>
            <person name="Elshahed M.S."/>
            <person name="Youssef N.H."/>
        </authorList>
    </citation>
    <scope>NUCLEOTIDE SEQUENCE</scope>
    <source>
        <strain evidence="1">Zod_Metabat.24</strain>
    </source>
</reference>